<dbReference type="EMBL" id="CP033219">
    <property type="protein sequence ID" value="AZV79004.1"/>
    <property type="molecule type" value="Genomic_DNA"/>
</dbReference>
<dbReference type="InterPro" id="IPR036465">
    <property type="entry name" value="vWFA_dom_sf"/>
</dbReference>
<dbReference type="Gene3D" id="3.40.50.410">
    <property type="entry name" value="von Willebrand factor, type A domain"/>
    <property type="match status" value="1"/>
</dbReference>
<dbReference type="Pfam" id="PF13400">
    <property type="entry name" value="Tad"/>
    <property type="match status" value="1"/>
</dbReference>
<evidence type="ECO:0000259" key="2">
    <source>
        <dbReference type="PROSITE" id="PS50234"/>
    </source>
</evidence>
<gene>
    <name evidence="3" type="ORF">EBB79_14760</name>
</gene>
<proteinExistence type="predicted"/>
<feature type="domain" description="VWFA" evidence="2">
    <location>
        <begin position="153"/>
        <end position="385"/>
    </location>
</feature>
<accession>A0A3T0N4R1</accession>
<organism evidence="3 4">
    <name type="scientific">Parasedimentitalea marina</name>
    <dbReference type="NCBI Taxonomy" id="2483033"/>
    <lineage>
        <taxon>Bacteria</taxon>
        <taxon>Pseudomonadati</taxon>
        <taxon>Pseudomonadota</taxon>
        <taxon>Alphaproteobacteria</taxon>
        <taxon>Rhodobacterales</taxon>
        <taxon>Paracoccaceae</taxon>
        <taxon>Parasedimentitalea</taxon>
    </lineage>
</organism>
<reference evidence="3 4" key="1">
    <citation type="submission" date="2018-10" db="EMBL/GenBank/DDBJ databases">
        <title>Parasedimentitalea marina sp. nov., a psychrophilic bacterium isolated from deep seawater of the New Britain Trench.</title>
        <authorList>
            <person name="Cao J."/>
        </authorList>
    </citation>
    <scope>NUCLEOTIDE SEQUENCE [LARGE SCALE GENOMIC DNA]</scope>
    <source>
        <strain evidence="3 4">W43</strain>
    </source>
</reference>
<dbReference type="SUPFAM" id="SSF53300">
    <property type="entry name" value="vWA-like"/>
    <property type="match status" value="1"/>
</dbReference>
<evidence type="ECO:0000313" key="3">
    <source>
        <dbReference type="EMBL" id="AZV79004.1"/>
    </source>
</evidence>
<dbReference type="InterPro" id="IPR028087">
    <property type="entry name" value="Tad_N"/>
</dbReference>
<dbReference type="KEGG" id="sedi:EBB79_14760"/>
<dbReference type="OrthoDB" id="7522752at2"/>
<evidence type="ECO:0000313" key="4">
    <source>
        <dbReference type="Proteomes" id="UP000283063"/>
    </source>
</evidence>
<keyword evidence="4" id="KW-1185">Reference proteome</keyword>
<feature type="transmembrane region" description="Helical" evidence="1">
    <location>
        <begin position="39"/>
        <end position="56"/>
    </location>
</feature>
<sequence>MRLRLRQTTALTRAAAGRCRMALCKFAQEEDGVLIKPTIFIFLSMLTVGGIGIDLMRMERDRTELQYTLDRAVLAAADLDQTQTPAAVVLDYLTKSGLSEYYSTPTSDIGLGYRIVTSTVNTNFDTHFMNLTGVSSIPIYASSTAEESIDGLEISLVLDVSGSMNSNSRLTNLKVAAKDFIDTMVENTTDGKMSISIIPYATQVSAPEELFDQYNVTSEHTYSNCVNFSSSDFNSTAVSTTAELERTMHFSPWYYNDTRGDSDGDRVPRPVCSDRVDREILLFQKNATTLKAFIDDLYAWGNTSIDLGMKWGTALLDPSAQPAITELSTGSGAIIPNDFSARPSEYSDSDTIKVVVLMTDGQNTSQYYVEDDHRRGLSEVWYDAASDRYSIPKNSSTYYWPHNGYSYSYKTGTNPQQLSYADLWAYTSLKHNYYYNYRPWQGSSSAKSEWYYGVYDYYNTSTKNSRTNNICDAAKAAGIIVYTIGFEAPSGGQAVLQDCASSDAHYFDVSGLEITDAFASIATSIRQLRLTQ</sequence>
<dbReference type="InterPro" id="IPR002035">
    <property type="entry name" value="VWF_A"/>
</dbReference>
<dbReference type="Proteomes" id="UP000283063">
    <property type="component" value="Chromosome"/>
</dbReference>
<keyword evidence="1" id="KW-0472">Membrane</keyword>
<keyword evidence="1" id="KW-0812">Transmembrane</keyword>
<dbReference type="AlphaFoldDB" id="A0A3T0N4R1"/>
<dbReference type="PROSITE" id="PS50234">
    <property type="entry name" value="VWFA"/>
    <property type="match status" value="1"/>
</dbReference>
<evidence type="ECO:0000256" key="1">
    <source>
        <dbReference type="SAM" id="Phobius"/>
    </source>
</evidence>
<protein>
    <recommendedName>
        <fullName evidence="2">VWFA domain-containing protein</fullName>
    </recommendedName>
</protein>
<name>A0A3T0N4R1_9RHOB</name>
<keyword evidence="1" id="KW-1133">Transmembrane helix</keyword>